<dbReference type="PROSITE" id="PS50181">
    <property type="entry name" value="FBOX"/>
    <property type="match status" value="1"/>
</dbReference>
<protein>
    <recommendedName>
        <fullName evidence="1">F-box domain-containing protein</fullName>
    </recommendedName>
</protein>
<dbReference type="InterPro" id="IPR001810">
    <property type="entry name" value="F-box_dom"/>
</dbReference>
<feature type="domain" description="F-box" evidence="1">
    <location>
        <begin position="1"/>
        <end position="46"/>
    </location>
</feature>
<dbReference type="InterPro" id="IPR032675">
    <property type="entry name" value="LRR_dom_sf"/>
</dbReference>
<proteinExistence type="predicted"/>
<evidence type="ECO:0000259" key="1">
    <source>
        <dbReference type="PROSITE" id="PS50181"/>
    </source>
</evidence>
<reference evidence="2" key="1">
    <citation type="journal article" date="2020" name="Microb. Genom.">
        <title>Genetic diversity of clinical and environmental Mucorales isolates obtained from an investigation of mucormycosis cases among solid organ transplant recipients.</title>
        <authorList>
            <person name="Nguyen M.H."/>
            <person name="Kaul D."/>
            <person name="Muto C."/>
            <person name="Cheng S.J."/>
            <person name="Richter R.A."/>
            <person name="Bruno V.M."/>
            <person name="Liu G."/>
            <person name="Beyhan S."/>
            <person name="Sundermann A.J."/>
            <person name="Mounaud S."/>
            <person name="Pasculle A.W."/>
            <person name="Nierman W.C."/>
            <person name="Driscoll E."/>
            <person name="Cumbie R."/>
            <person name="Clancy C.J."/>
            <person name="Dupont C.L."/>
        </authorList>
    </citation>
    <scope>NUCLEOTIDE SEQUENCE</scope>
    <source>
        <strain evidence="2">GL11</strain>
    </source>
</reference>
<accession>A0A9P6WX59</accession>
<sequence length="354" mass="40157">MSVLVDLPKEVISTVFGMLEKQAIYQCLFVNKRLYSVSVTELWKTPEIHSREALLQFTNGLKLSRAKIGSKVKCITIHCEIKDAWFLNIVHLIPNLEELAIGVGGLLAGKTTMQIFRYCKWFKTLRLGYSEIAQRPETKFILPHSFERLIGVQLKVNSGNLRSFMHLPIKNLTLNGQDWTDGNEMVSIMRTWTHLTHLTLGVSMNFVCELLRCMTTDAEGMPCLPQLQSFYVASPHGRYYSVNIGINSFLKTHSNIRELSLFLGGISDSILIYFAGLLPDLTVLRIDHSERISVQIIHDIACLCPKLSKLEMFGSVFIEDGLPRVHESSGYDSLKLNRVQIDQIRASCSARIFF</sequence>
<organism evidence="2 3">
    <name type="scientific">Rhizopus oryzae</name>
    <name type="common">Mucormycosis agent</name>
    <name type="synonym">Rhizopus arrhizus var. delemar</name>
    <dbReference type="NCBI Taxonomy" id="64495"/>
    <lineage>
        <taxon>Eukaryota</taxon>
        <taxon>Fungi</taxon>
        <taxon>Fungi incertae sedis</taxon>
        <taxon>Mucoromycota</taxon>
        <taxon>Mucoromycotina</taxon>
        <taxon>Mucoromycetes</taxon>
        <taxon>Mucorales</taxon>
        <taxon>Mucorineae</taxon>
        <taxon>Rhizopodaceae</taxon>
        <taxon>Rhizopus</taxon>
    </lineage>
</organism>
<evidence type="ECO:0000313" key="3">
    <source>
        <dbReference type="Proteomes" id="UP000716291"/>
    </source>
</evidence>
<dbReference type="AlphaFoldDB" id="A0A9P6WX59"/>
<comment type="caution">
    <text evidence="2">The sequence shown here is derived from an EMBL/GenBank/DDBJ whole genome shotgun (WGS) entry which is preliminary data.</text>
</comment>
<dbReference type="Proteomes" id="UP000716291">
    <property type="component" value="Unassembled WGS sequence"/>
</dbReference>
<dbReference type="OrthoDB" id="2350806at2759"/>
<evidence type="ECO:0000313" key="2">
    <source>
        <dbReference type="EMBL" id="KAG1300660.1"/>
    </source>
</evidence>
<gene>
    <name evidence="2" type="ORF">G6F64_012491</name>
</gene>
<dbReference type="SUPFAM" id="SSF52047">
    <property type="entry name" value="RNI-like"/>
    <property type="match status" value="1"/>
</dbReference>
<keyword evidence="3" id="KW-1185">Reference proteome</keyword>
<dbReference type="EMBL" id="JAANQT010003883">
    <property type="protein sequence ID" value="KAG1300660.1"/>
    <property type="molecule type" value="Genomic_DNA"/>
</dbReference>
<dbReference type="Pfam" id="PF12937">
    <property type="entry name" value="F-box-like"/>
    <property type="match status" value="1"/>
</dbReference>
<name>A0A9P6WX59_RHIOR</name>
<dbReference type="Gene3D" id="3.80.10.10">
    <property type="entry name" value="Ribonuclease Inhibitor"/>
    <property type="match status" value="1"/>
</dbReference>